<comment type="caution">
    <text evidence="1">The sequence shown here is derived from an EMBL/GenBank/DDBJ whole genome shotgun (WGS) entry which is preliminary data.</text>
</comment>
<accession>A0A7W6URK9</accession>
<protein>
    <submittedName>
        <fullName evidence="1">Putative transcriptional regulator</fullName>
    </submittedName>
</protein>
<evidence type="ECO:0000313" key="1">
    <source>
        <dbReference type="EMBL" id="MBB4441932.1"/>
    </source>
</evidence>
<sequence>MVTERLYPRCDFIVQQASAKSFEAAGEKLLAVVLSLRLARFPRPKRGSFCSLTDAPPRTIFVLQMEAKTMSAHNLSDPLTMRLPLDVLSEIEEIAKISNKSRSWVFVRALKSYLAAEGREIIDIARAREDIDAGRGHDLDDVIDEVDAIVKGAAA</sequence>
<dbReference type="Proteomes" id="UP000533724">
    <property type="component" value="Unassembled WGS sequence"/>
</dbReference>
<dbReference type="AlphaFoldDB" id="A0A7W6URK9"/>
<proteinExistence type="predicted"/>
<dbReference type="EMBL" id="JACIHI010000014">
    <property type="protein sequence ID" value="MBB4441932.1"/>
    <property type="molecule type" value="Genomic_DNA"/>
</dbReference>
<evidence type="ECO:0000313" key="2">
    <source>
        <dbReference type="Proteomes" id="UP000533724"/>
    </source>
</evidence>
<name>A0A7W6URK9_9HYPH</name>
<organism evidence="1 2">
    <name type="scientific">Rhizobium esperanzae</name>
    <dbReference type="NCBI Taxonomy" id="1967781"/>
    <lineage>
        <taxon>Bacteria</taxon>
        <taxon>Pseudomonadati</taxon>
        <taxon>Pseudomonadota</taxon>
        <taxon>Alphaproteobacteria</taxon>
        <taxon>Hyphomicrobiales</taxon>
        <taxon>Rhizobiaceae</taxon>
        <taxon>Rhizobium/Agrobacterium group</taxon>
        <taxon>Rhizobium</taxon>
    </lineage>
</organism>
<gene>
    <name evidence="1" type="ORF">GGE15_005223</name>
</gene>
<reference evidence="1 2" key="1">
    <citation type="submission" date="2020-08" db="EMBL/GenBank/DDBJ databases">
        <title>Genomic Encyclopedia of Type Strains, Phase IV (KMG-V): Genome sequencing to study the core and pangenomes of soil and plant-associated prokaryotes.</title>
        <authorList>
            <person name="Whitman W."/>
        </authorList>
    </citation>
    <scope>NUCLEOTIDE SEQUENCE [LARGE SCALE GENOMIC DNA]</scope>
    <source>
        <strain evidence="1 2">SEMIA 414</strain>
    </source>
</reference>